<keyword evidence="2" id="KW-1185">Reference proteome</keyword>
<gene>
    <name evidence="1" type="ORF">BDP27DRAFT_1488608</name>
</gene>
<proteinExistence type="predicted"/>
<reference evidence="1" key="1">
    <citation type="submission" date="2020-11" db="EMBL/GenBank/DDBJ databases">
        <authorList>
            <consortium name="DOE Joint Genome Institute"/>
            <person name="Ahrendt S."/>
            <person name="Riley R."/>
            <person name="Andreopoulos W."/>
            <person name="Labutti K."/>
            <person name="Pangilinan J."/>
            <person name="Ruiz-Duenas F.J."/>
            <person name="Barrasa J.M."/>
            <person name="Sanchez-Garcia M."/>
            <person name="Camarero S."/>
            <person name="Miyauchi S."/>
            <person name="Serrano A."/>
            <person name="Linde D."/>
            <person name="Babiker R."/>
            <person name="Drula E."/>
            <person name="Ayuso-Fernandez I."/>
            <person name="Pacheco R."/>
            <person name="Padilla G."/>
            <person name="Ferreira P."/>
            <person name="Barriuso J."/>
            <person name="Kellner H."/>
            <person name="Castanera R."/>
            <person name="Alfaro M."/>
            <person name="Ramirez L."/>
            <person name="Pisabarro A.G."/>
            <person name="Kuo A."/>
            <person name="Tritt A."/>
            <person name="Lipzen A."/>
            <person name="He G."/>
            <person name="Yan M."/>
            <person name="Ng V."/>
            <person name="Cullen D."/>
            <person name="Martin F."/>
            <person name="Rosso M.-N."/>
            <person name="Henrissat B."/>
            <person name="Hibbett D."/>
            <person name="Martinez A.T."/>
            <person name="Grigoriev I.V."/>
        </authorList>
    </citation>
    <scope>NUCLEOTIDE SEQUENCE</scope>
    <source>
        <strain evidence="1">AH 40177</strain>
    </source>
</reference>
<evidence type="ECO:0000313" key="1">
    <source>
        <dbReference type="EMBL" id="KAF9061361.1"/>
    </source>
</evidence>
<accession>A0A9P5PDJ3</accession>
<dbReference type="EMBL" id="JADNRY010000205">
    <property type="protein sequence ID" value="KAF9061361.1"/>
    <property type="molecule type" value="Genomic_DNA"/>
</dbReference>
<dbReference type="AlphaFoldDB" id="A0A9P5PDJ3"/>
<name>A0A9P5PDJ3_9AGAR</name>
<evidence type="ECO:0000313" key="2">
    <source>
        <dbReference type="Proteomes" id="UP000772434"/>
    </source>
</evidence>
<organism evidence="1 2">
    <name type="scientific">Rhodocollybia butyracea</name>
    <dbReference type="NCBI Taxonomy" id="206335"/>
    <lineage>
        <taxon>Eukaryota</taxon>
        <taxon>Fungi</taxon>
        <taxon>Dikarya</taxon>
        <taxon>Basidiomycota</taxon>
        <taxon>Agaricomycotina</taxon>
        <taxon>Agaricomycetes</taxon>
        <taxon>Agaricomycetidae</taxon>
        <taxon>Agaricales</taxon>
        <taxon>Marasmiineae</taxon>
        <taxon>Omphalotaceae</taxon>
        <taxon>Rhodocollybia</taxon>
    </lineage>
</organism>
<dbReference type="OrthoDB" id="3269456at2759"/>
<comment type="caution">
    <text evidence="1">The sequence shown here is derived from an EMBL/GenBank/DDBJ whole genome shotgun (WGS) entry which is preliminary data.</text>
</comment>
<protein>
    <submittedName>
        <fullName evidence="1">Uncharacterized protein</fullName>
    </submittedName>
</protein>
<dbReference type="Proteomes" id="UP000772434">
    <property type="component" value="Unassembled WGS sequence"/>
</dbReference>
<sequence>MDNHYDWEAALETLTAFIEHKQANFPTDNESDSLMKLGSFQLLSKSDLVPVQHSSGAFKLGKFIDEDTIEYTTFKIHGIIGCHDLHPVQKSPPISKFRYLMRRVELTGAGSVVFNDQLMRISDVHSYISCMKEPYQINRLYTSEFQGELAVTFAKKCLTPARYAEQSISLDSINYHGYLAQHIGNNYVYTTDNVVTFSSSCNASSSVIPALRTEMRSRDIIEVAFHVLIFPHKNADSETRQLAYNMRLELLEGICLHEKKYQVDAQFCHVEQGMKPSITLPSGKRYRVHEEEEEPKKKLANIEQRLSGDLQHMNIQ</sequence>